<sequence length="196" mass="21877">MSVSDHLLTLQWAQLKHDEAYHKDIVILPLAQRMKHMALHNAKYTAYFLTAVDDGDEARFQRTLTDAFIICLAVANTLNQHLGRDLTASNPDRSLLELGNALAGTLGRDDDPLWIMRQYCKHSGQLAKLCEAWDHLEDLQFRSGMHQCNLSLVSAVLAEAAARDIDLAAAYRERIRAVEARSIFDSFTRAGVGGEA</sequence>
<accession>A0A7Y6B260</accession>
<evidence type="ECO:0000313" key="2">
    <source>
        <dbReference type="Proteomes" id="UP000536441"/>
    </source>
</evidence>
<keyword evidence="2" id="KW-1185">Reference proteome</keyword>
<proteinExistence type="predicted"/>
<gene>
    <name evidence="1" type="ORF">HP438_03510</name>
</gene>
<comment type="caution">
    <text evidence="1">The sequence shown here is derived from an EMBL/GenBank/DDBJ whole genome shotgun (WGS) entry which is preliminary data.</text>
</comment>
<evidence type="ECO:0000313" key="1">
    <source>
        <dbReference type="EMBL" id="NUU46044.1"/>
    </source>
</evidence>
<name>A0A7Y6B260_9SPHN</name>
<dbReference type="RefSeq" id="WP_175310829.1">
    <property type="nucleotide sequence ID" value="NZ_CBCRYR010000066.1"/>
</dbReference>
<dbReference type="Proteomes" id="UP000536441">
    <property type="component" value="Unassembled WGS sequence"/>
</dbReference>
<reference evidence="1 2" key="1">
    <citation type="submission" date="2020-05" db="EMBL/GenBank/DDBJ databases">
        <title>Genome Sequencing of Type Strains.</title>
        <authorList>
            <person name="Lemaire J.F."/>
            <person name="Inderbitzin P."/>
            <person name="Gregorio O.A."/>
            <person name="Collins S.B."/>
            <person name="Wespe N."/>
            <person name="Knight-Connoni V."/>
        </authorList>
    </citation>
    <scope>NUCLEOTIDE SEQUENCE [LARGE SCALE GENOMIC DNA]</scope>
    <source>
        <strain evidence="1 2">DSM 100049</strain>
    </source>
</reference>
<organism evidence="1 2">
    <name type="scientific">Sphingomonas zeae</name>
    <dbReference type="NCBI Taxonomy" id="1646122"/>
    <lineage>
        <taxon>Bacteria</taxon>
        <taxon>Pseudomonadati</taxon>
        <taxon>Pseudomonadota</taxon>
        <taxon>Alphaproteobacteria</taxon>
        <taxon>Sphingomonadales</taxon>
        <taxon>Sphingomonadaceae</taxon>
        <taxon>Sphingomonas</taxon>
    </lineage>
</organism>
<dbReference type="AlphaFoldDB" id="A0A7Y6B260"/>
<protein>
    <submittedName>
        <fullName evidence="1">Uncharacterized protein</fullName>
    </submittedName>
</protein>
<dbReference type="EMBL" id="JABMCH010000051">
    <property type="protein sequence ID" value="NUU46044.1"/>
    <property type="molecule type" value="Genomic_DNA"/>
</dbReference>